<proteinExistence type="predicted"/>
<dbReference type="RefSeq" id="WP_090246403.1">
    <property type="nucleotide sequence ID" value="NZ_FPAS01000001.1"/>
</dbReference>
<evidence type="ECO:0000313" key="1">
    <source>
        <dbReference type="EMBL" id="SFT46569.1"/>
    </source>
</evidence>
<dbReference type="STRING" id="477690.SAMN05216474_0713"/>
<dbReference type="InterPro" id="IPR025535">
    <property type="entry name" value="DUF4421"/>
</dbReference>
<dbReference type="AlphaFoldDB" id="A0A1I6Y7S4"/>
<gene>
    <name evidence="1" type="ORF">SAMN05216474_0713</name>
</gene>
<keyword evidence="2" id="KW-1185">Reference proteome</keyword>
<dbReference type="EMBL" id="FPAS01000001">
    <property type="protein sequence ID" value="SFT46569.1"/>
    <property type="molecule type" value="Genomic_DNA"/>
</dbReference>
<reference evidence="1 2" key="1">
    <citation type="submission" date="2016-10" db="EMBL/GenBank/DDBJ databases">
        <authorList>
            <person name="de Groot N.N."/>
        </authorList>
    </citation>
    <scope>NUCLEOTIDE SEQUENCE [LARGE SCALE GENOMIC DNA]</scope>
    <source>
        <strain evidence="1 2">CGMCC 1.7005</strain>
    </source>
</reference>
<evidence type="ECO:0008006" key="3">
    <source>
        <dbReference type="Google" id="ProtNLM"/>
    </source>
</evidence>
<dbReference type="Pfam" id="PF14391">
    <property type="entry name" value="DUF4421"/>
    <property type="match status" value="1"/>
</dbReference>
<evidence type="ECO:0000313" key="2">
    <source>
        <dbReference type="Proteomes" id="UP000236454"/>
    </source>
</evidence>
<dbReference type="OrthoDB" id="669053at2"/>
<protein>
    <recommendedName>
        <fullName evidence="3">DUF4421 domain-containing protein</fullName>
    </recommendedName>
</protein>
<sequence>MKKGGGILAITLSLLVSLFVRAQELPYEMHKDRIIVHPSMGFRTAPFSLKSEFNQEIDRINFRPNLNAIAGIGMTYKWISFNLRFKLPGYLRNTDKFGKTEYLDLSASFPWKGWFFNGNLNTYRGFAIKNAANIDASLGNQHSNNKLQNSTQNSSISIAAWKFFNPEFKVKPAMGIAGRYTAQAHSFYVKPTIDVHGVSDPEHILPYQFFDTTVSVYRAQNLSSIDMGAVPGFAYVNNINGWQYGGWAGVGGVLQTKFFSADKVARGFIGLSPRVDINLKGGYNVDDWFVMLNAQYNNKRIRFNQLSYRQSYYSFTLTGGYRFKYKKRKKDDA</sequence>
<accession>A0A1I6Y7S4</accession>
<dbReference type="Proteomes" id="UP000236454">
    <property type="component" value="Unassembled WGS sequence"/>
</dbReference>
<organism evidence="1 2">
    <name type="scientific">Lishizhenia tianjinensis</name>
    <dbReference type="NCBI Taxonomy" id="477690"/>
    <lineage>
        <taxon>Bacteria</taxon>
        <taxon>Pseudomonadati</taxon>
        <taxon>Bacteroidota</taxon>
        <taxon>Flavobacteriia</taxon>
        <taxon>Flavobacteriales</taxon>
        <taxon>Crocinitomicaceae</taxon>
        <taxon>Lishizhenia</taxon>
    </lineage>
</organism>
<name>A0A1I6Y7S4_9FLAO</name>